<name>A0A939B980_9BACT</name>
<evidence type="ECO:0000313" key="1">
    <source>
        <dbReference type="EMBL" id="MBM6674968.1"/>
    </source>
</evidence>
<dbReference type="AlphaFoldDB" id="A0A939B980"/>
<proteinExistence type="predicted"/>
<accession>A0A939B980</accession>
<reference evidence="1" key="1">
    <citation type="submission" date="2020-08" db="EMBL/GenBank/DDBJ databases">
        <authorList>
            <person name="Cejkova D."/>
            <person name="Kubasova T."/>
            <person name="Jahodarova E."/>
            <person name="Rychlik I."/>
        </authorList>
    </citation>
    <scope>NUCLEOTIDE SEQUENCE</scope>
    <source>
        <strain evidence="1">An824</strain>
    </source>
</reference>
<protein>
    <submittedName>
        <fullName evidence="1">Uncharacterized protein</fullName>
    </submittedName>
</protein>
<comment type="caution">
    <text evidence="1">The sequence shown here is derived from an EMBL/GenBank/DDBJ whole genome shotgun (WGS) entry which is preliminary data.</text>
</comment>
<dbReference type="EMBL" id="JACJJG010000171">
    <property type="protein sequence ID" value="MBM6674968.1"/>
    <property type="molecule type" value="Genomic_DNA"/>
</dbReference>
<organism evidence="1 2">
    <name type="scientific">Marseilla massiliensis</name>
    <dbReference type="NCBI Taxonomy" id="1841864"/>
    <lineage>
        <taxon>Bacteria</taxon>
        <taxon>Pseudomonadati</taxon>
        <taxon>Bacteroidota</taxon>
        <taxon>Bacteroidia</taxon>
        <taxon>Bacteroidales</taxon>
        <taxon>Prevotellaceae</taxon>
        <taxon>Marseilla</taxon>
    </lineage>
</organism>
<reference evidence="1" key="2">
    <citation type="journal article" date="2021" name="Sci. Rep.">
        <title>The distribution of antibiotic resistance genes in chicken gut microbiota commensals.</title>
        <authorList>
            <person name="Juricova H."/>
            <person name="Matiasovicova J."/>
            <person name="Kubasova T."/>
            <person name="Cejkova D."/>
            <person name="Rychlik I."/>
        </authorList>
    </citation>
    <scope>NUCLEOTIDE SEQUENCE</scope>
    <source>
        <strain evidence="1">An824</strain>
    </source>
</reference>
<dbReference type="RefSeq" id="WP_205106016.1">
    <property type="nucleotide sequence ID" value="NZ_JACJJG010000171.1"/>
</dbReference>
<dbReference type="Proteomes" id="UP000706891">
    <property type="component" value="Unassembled WGS sequence"/>
</dbReference>
<gene>
    <name evidence="1" type="ORF">H6A34_13985</name>
</gene>
<evidence type="ECO:0000313" key="2">
    <source>
        <dbReference type="Proteomes" id="UP000706891"/>
    </source>
</evidence>
<keyword evidence="2" id="KW-1185">Reference proteome</keyword>
<sequence>MEDYKNKTKYTVCKSTLYKVPCVGYIVQCRKNDTFGIIYGARDCYERTLRYDGIINLFYFKKEKYITYKPFTIVSYLQETYYNCNKKEVSDIIAINEFQFISTDANSKSKLRENGLYYTDKNWKLMKNAIPFIEKSFDDTCIAIMHPQINRQKNCVEYYVSMFFDILIEINKPVSSILSCYFNLNKLRIYEKTLPMNFVANKISKIHRYVKNLNIRDEAQKFISGHSGYFKSCPGSDDMFIMTNYKMTTSKDEFIKSLVTLEEKTNYRSCVGRGLGDDDYDNIDETETEKLRNELCENYDKDKHFAFLLTSFIENIRDNTAIYKIAKDKIYSFINKNDIELFHKILKEDNYKRIVEEFNKHNYRLVCIDR</sequence>